<keyword evidence="1" id="KW-1003">Cell membrane</keyword>
<dbReference type="Pfam" id="PF02659">
    <property type="entry name" value="Mntp"/>
    <property type="match status" value="2"/>
</dbReference>
<dbReference type="OrthoDB" id="1679205at2"/>
<feature type="transmembrane region" description="Helical" evidence="5">
    <location>
        <begin position="154"/>
        <end position="181"/>
    </location>
</feature>
<keyword evidence="3 5" id="KW-1133">Transmembrane helix</keyword>
<feature type="transmembrane region" description="Helical" evidence="5">
    <location>
        <begin position="36"/>
        <end position="54"/>
    </location>
</feature>
<dbReference type="Proteomes" id="UP000480185">
    <property type="component" value="Unassembled WGS sequence"/>
</dbReference>
<accession>A0A6G1X9R6</accession>
<feature type="transmembrane region" description="Helical" evidence="5">
    <location>
        <begin position="193"/>
        <end position="211"/>
    </location>
</feature>
<evidence type="ECO:0000256" key="2">
    <source>
        <dbReference type="ARBA" id="ARBA00022692"/>
    </source>
</evidence>
<name>A0A6G1X9R6_9BACI</name>
<dbReference type="EMBL" id="WJNH01000011">
    <property type="protein sequence ID" value="MRG87669.1"/>
    <property type="molecule type" value="Genomic_DNA"/>
</dbReference>
<proteinExistence type="predicted"/>
<keyword evidence="2 5" id="KW-0812">Transmembrane</keyword>
<dbReference type="InterPro" id="IPR003810">
    <property type="entry name" value="Mntp/YtaF"/>
</dbReference>
<feature type="transmembrane region" description="Helical" evidence="5">
    <location>
        <begin position="66"/>
        <end position="87"/>
    </location>
</feature>
<evidence type="ECO:0000256" key="1">
    <source>
        <dbReference type="ARBA" id="ARBA00022475"/>
    </source>
</evidence>
<comment type="caution">
    <text evidence="6">The sequence shown here is derived from an EMBL/GenBank/DDBJ whole genome shotgun (WGS) entry which is preliminary data.</text>
</comment>
<keyword evidence="7" id="KW-1185">Reference proteome</keyword>
<evidence type="ECO:0000256" key="3">
    <source>
        <dbReference type="ARBA" id="ARBA00022989"/>
    </source>
</evidence>
<dbReference type="NCBIfam" id="TIGR02840">
    <property type="entry name" value="spore_YtaF"/>
    <property type="match status" value="1"/>
</dbReference>
<reference evidence="6 7" key="1">
    <citation type="submission" date="2019-11" db="EMBL/GenBank/DDBJ databases">
        <authorList>
            <person name="Li J."/>
        </authorList>
    </citation>
    <scope>NUCLEOTIDE SEQUENCE [LARGE SCALE GENOMIC DNA]</scope>
    <source>
        <strain evidence="6 7">J4</strain>
    </source>
</reference>
<sequence length="214" mass="23216">MVEWLTLFLLSFAVSLDSFTAGFTFGLRKITIPIKSLISIGCVTAIVFLVAMLIGERLAAIFSPHIADLIGGVLFIGIGLWVVYQFVRDHRKNSETASDTNAFIFKWEIKSLGIVIQILKNPNRADMDSSGDIKGIEAIILGTALSLDAFGAGIGAAIFGFTPILTAAFTATMSSLFLFIGTKSGYFLSRWKWIDKIAFVPGLILIMLGVLKIS</sequence>
<evidence type="ECO:0000256" key="5">
    <source>
        <dbReference type="SAM" id="Phobius"/>
    </source>
</evidence>
<keyword evidence="4 5" id="KW-0472">Membrane</keyword>
<dbReference type="InterPro" id="IPR014205">
    <property type="entry name" value="Spore_YtaF"/>
</dbReference>
<protein>
    <submittedName>
        <fullName evidence="6">Sporulation membrane protein YtaF</fullName>
    </submittedName>
</protein>
<dbReference type="AlphaFoldDB" id="A0A6G1X9R6"/>
<evidence type="ECO:0000313" key="6">
    <source>
        <dbReference type="EMBL" id="MRG87669.1"/>
    </source>
</evidence>
<dbReference type="RefSeq" id="WP_153729561.1">
    <property type="nucleotide sequence ID" value="NZ_WJNH01000011.1"/>
</dbReference>
<evidence type="ECO:0000256" key="4">
    <source>
        <dbReference type="ARBA" id="ARBA00023136"/>
    </source>
</evidence>
<evidence type="ECO:0000313" key="7">
    <source>
        <dbReference type="Proteomes" id="UP000480185"/>
    </source>
</evidence>
<gene>
    <name evidence="6" type="primary">ytaF</name>
    <name evidence="6" type="ORF">GH754_15390</name>
</gene>
<organism evidence="6 7">
    <name type="scientific">Salinibacillus xinjiangensis</name>
    <dbReference type="NCBI Taxonomy" id="1229268"/>
    <lineage>
        <taxon>Bacteria</taxon>
        <taxon>Bacillati</taxon>
        <taxon>Bacillota</taxon>
        <taxon>Bacilli</taxon>
        <taxon>Bacillales</taxon>
        <taxon>Bacillaceae</taxon>
        <taxon>Salinibacillus</taxon>
    </lineage>
</organism>
<dbReference type="PANTHER" id="PTHR35529:SF2">
    <property type="entry name" value="SPORULATION PROTEIN YTAF-RELATED"/>
    <property type="match status" value="1"/>
</dbReference>
<dbReference type="PANTHER" id="PTHR35529">
    <property type="entry name" value="MANGANESE EFFLUX PUMP MNTP-RELATED"/>
    <property type="match status" value="1"/>
</dbReference>